<accession>A0ABV8JQD6</accession>
<comment type="subcellular location">
    <subcellularLocation>
        <location evidence="10 11">Cytoplasm</location>
    </subcellularLocation>
</comment>
<evidence type="ECO:0000256" key="6">
    <source>
        <dbReference type="ARBA" id="ARBA00022960"/>
    </source>
</evidence>
<dbReference type="GO" id="GO:0047480">
    <property type="term" value="F:UDP-N-acetylmuramoyl-tripeptide-D-alanyl-D-alanine ligase activity"/>
    <property type="evidence" value="ECO:0007669"/>
    <property type="project" value="UniProtKB-EC"/>
</dbReference>
<dbReference type="InterPro" id="IPR036615">
    <property type="entry name" value="Mur_ligase_C_dom_sf"/>
</dbReference>
<reference evidence="16" key="1">
    <citation type="journal article" date="2019" name="Int. J. Syst. Evol. Microbiol.">
        <title>The Global Catalogue of Microorganisms (GCM) 10K type strain sequencing project: providing services to taxonomists for standard genome sequencing and annotation.</title>
        <authorList>
            <consortium name="The Broad Institute Genomics Platform"/>
            <consortium name="The Broad Institute Genome Sequencing Center for Infectious Disease"/>
            <person name="Wu L."/>
            <person name="Ma J."/>
        </authorList>
    </citation>
    <scope>NUCLEOTIDE SEQUENCE [LARGE SCALE GENOMIC DNA]</scope>
    <source>
        <strain evidence="16">CECT 7477</strain>
    </source>
</reference>
<dbReference type="Pfam" id="PF02875">
    <property type="entry name" value="Mur_ligase_C"/>
    <property type="match status" value="1"/>
</dbReference>
<comment type="caution">
    <text evidence="15">The sequence shown here is derived from an EMBL/GenBank/DDBJ whole genome shotgun (WGS) entry which is preliminary data.</text>
</comment>
<evidence type="ECO:0000256" key="10">
    <source>
        <dbReference type="HAMAP-Rule" id="MF_02019"/>
    </source>
</evidence>
<dbReference type="EC" id="6.3.2.10" evidence="10 11"/>
<evidence type="ECO:0000256" key="9">
    <source>
        <dbReference type="ARBA" id="ARBA00023316"/>
    </source>
</evidence>
<protein>
    <recommendedName>
        <fullName evidence="10 11">UDP-N-acetylmuramoyl-tripeptide--D-alanyl-D-alanine ligase</fullName>
        <ecNumber evidence="10 11">6.3.2.10</ecNumber>
    </recommendedName>
    <alternativeName>
        <fullName evidence="10">D-alanyl-D-alanine-adding enzyme</fullName>
    </alternativeName>
</protein>
<dbReference type="SUPFAM" id="SSF53623">
    <property type="entry name" value="MurD-like peptide ligases, catalytic domain"/>
    <property type="match status" value="1"/>
</dbReference>
<keyword evidence="5 10" id="KW-0067">ATP-binding</keyword>
<dbReference type="InterPro" id="IPR051046">
    <property type="entry name" value="MurCDEF_CellWall_CoF430Synth"/>
</dbReference>
<keyword evidence="6 10" id="KW-0133">Cell shape</keyword>
<comment type="function">
    <text evidence="10 11">Involved in cell wall formation. Catalyzes the final step in the synthesis of UDP-N-acetylmuramoyl-pentapeptide, the precursor of murein.</text>
</comment>
<dbReference type="Pfam" id="PF08245">
    <property type="entry name" value="Mur_ligase_M"/>
    <property type="match status" value="1"/>
</dbReference>
<keyword evidence="2 10" id="KW-0436">Ligase</keyword>
<keyword evidence="7 10" id="KW-0573">Peptidoglycan synthesis</keyword>
<dbReference type="Pfam" id="PF01225">
    <property type="entry name" value="Mur_ligase"/>
    <property type="match status" value="1"/>
</dbReference>
<evidence type="ECO:0000259" key="12">
    <source>
        <dbReference type="Pfam" id="PF01225"/>
    </source>
</evidence>
<evidence type="ECO:0000256" key="11">
    <source>
        <dbReference type="RuleBase" id="RU004136"/>
    </source>
</evidence>
<gene>
    <name evidence="10 15" type="primary">murF</name>
    <name evidence="15" type="ORF">ACFOUT_11835</name>
</gene>
<dbReference type="PANTHER" id="PTHR43024:SF1">
    <property type="entry name" value="UDP-N-ACETYLMURAMOYL-TRIPEPTIDE--D-ALANYL-D-ALANINE LIGASE"/>
    <property type="match status" value="1"/>
</dbReference>
<keyword evidence="4 10" id="KW-0547">Nucleotide-binding</keyword>
<dbReference type="PANTHER" id="PTHR43024">
    <property type="entry name" value="UDP-N-ACETYLMURAMOYL-TRIPEPTIDE--D-ALANYL-D-ALANINE LIGASE"/>
    <property type="match status" value="1"/>
</dbReference>
<dbReference type="InterPro" id="IPR036565">
    <property type="entry name" value="Mur-like_cat_sf"/>
</dbReference>
<proteinExistence type="inferred from homology"/>
<evidence type="ECO:0000313" key="16">
    <source>
        <dbReference type="Proteomes" id="UP001595814"/>
    </source>
</evidence>
<dbReference type="NCBIfam" id="TIGR01143">
    <property type="entry name" value="murF"/>
    <property type="match status" value="1"/>
</dbReference>
<dbReference type="InterPro" id="IPR013221">
    <property type="entry name" value="Mur_ligase_cen"/>
</dbReference>
<evidence type="ECO:0000256" key="2">
    <source>
        <dbReference type="ARBA" id="ARBA00022598"/>
    </source>
</evidence>
<feature type="binding site" evidence="10">
    <location>
        <begin position="97"/>
        <end position="103"/>
    </location>
    <ligand>
        <name>ATP</name>
        <dbReference type="ChEBI" id="CHEBI:30616"/>
    </ligand>
</feature>
<dbReference type="EMBL" id="JBHSAW010000008">
    <property type="protein sequence ID" value="MFC4096569.1"/>
    <property type="molecule type" value="Genomic_DNA"/>
</dbReference>
<feature type="domain" description="Mur ligase N-terminal catalytic" evidence="12">
    <location>
        <begin position="16"/>
        <end position="81"/>
    </location>
</feature>
<evidence type="ECO:0000259" key="13">
    <source>
        <dbReference type="Pfam" id="PF02875"/>
    </source>
</evidence>
<evidence type="ECO:0000256" key="4">
    <source>
        <dbReference type="ARBA" id="ARBA00022741"/>
    </source>
</evidence>
<dbReference type="InterPro" id="IPR004101">
    <property type="entry name" value="Mur_ligase_C"/>
</dbReference>
<keyword evidence="16" id="KW-1185">Reference proteome</keyword>
<organism evidence="15 16">
    <name type="scientific">Euzebyella saccharophila</name>
    <dbReference type="NCBI Taxonomy" id="679664"/>
    <lineage>
        <taxon>Bacteria</taxon>
        <taxon>Pseudomonadati</taxon>
        <taxon>Bacteroidota</taxon>
        <taxon>Flavobacteriia</taxon>
        <taxon>Flavobacteriales</taxon>
        <taxon>Flavobacteriaceae</taxon>
        <taxon>Euzebyella</taxon>
    </lineage>
</organism>
<dbReference type="SUPFAM" id="SSF63418">
    <property type="entry name" value="MurE/MurF N-terminal domain"/>
    <property type="match status" value="1"/>
</dbReference>
<dbReference type="HAMAP" id="MF_02019">
    <property type="entry name" value="MurF"/>
    <property type="match status" value="1"/>
</dbReference>
<evidence type="ECO:0000256" key="8">
    <source>
        <dbReference type="ARBA" id="ARBA00023306"/>
    </source>
</evidence>
<comment type="catalytic activity">
    <reaction evidence="10 11">
        <text>D-alanyl-D-alanine + UDP-N-acetyl-alpha-D-muramoyl-L-alanyl-gamma-D-glutamyl-meso-2,6-diaminopimelate + ATP = UDP-N-acetyl-alpha-D-muramoyl-L-alanyl-gamma-D-glutamyl-meso-2,6-diaminopimeloyl-D-alanyl-D-alanine + ADP + phosphate + H(+)</text>
        <dbReference type="Rhea" id="RHEA:28374"/>
        <dbReference type="ChEBI" id="CHEBI:15378"/>
        <dbReference type="ChEBI" id="CHEBI:30616"/>
        <dbReference type="ChEBI" id="CHEBI:43474"/>
        <dbReference type="ChEBI" id="CHEBI:57822"/>
        <dbReference type="ChEBI" id="CHEBI:61386"/>
        <dbReference type="ChEBI" id="CHEBI:83905"/>
        <dbReference type="ChEBI" id="CHEBI:456216"/>
        <dbReference type="EC" id="6.3.2.10"/>
    </reaction>
</comment>
<evidence type="ECO:0000256" key="1">
    <source>
        <dbReference type="ARBA" id="ARBA00022490"/>
    </source>
</evidence>
<keyword evidence="3 10" id="KW-0132">Cell division</keyword>
<keyword evidence="1 10" id="KW-0963">Cytoplasm</keyword>
<evidence type="ECO:0000256" key="5">
    <source>
        <dbReference type="ARBA" id="ARBA00022840"/>
    </source>
</evidence>
<feature type="domain" description="Mur ligase C-terminal" evidence="13">
    <location>
        <begin position="299"/>
        <end position="414"/>
    </location>
</feature>
<sequence>MEIQQIHKHYLANPIVCTDTRKITKGCIFFALKGDNFNGNKYASEALEKGARLAIVDEQEFAKSNQYILVDDVLNTLQELAQFHRKQSKAQIIGLTGSNGKTTTKELIHSVISKKYKTIATKGNLNNHIGVPLTLLSIKADTEMAIIEMGANHQKEIEFLCSIAQPDFGYITNFGKAHLEGFGGVEGIIKGKSELYHYLTENKKAVFLNADDPIQLNKLGSYIKKYGFSTQNKDYYIIDFLGATPFVQLQLENLKIHTNLIGSYNFTNCAAAALIGKYFNVPLEKIKEALEEYTPNNNRSQILEKGSHQIILDAYNANPTSMKAALENFQQMEGNTKIVFLGDMFELGESAKKEHQEIADLVKEMNYQQSFLVGENFAATNTTIHQFKTFDSLSENWTTLKLEENCLILIKGSRGMALERILDLL</sequence>
<evidence type="ECO:0000256" key="3">
    <source>
        <dbReference type="ARBA" id="ARBA00022618"/>
    </source>
</evidence>
<keyword evidence="8 10" id="KW-0131">Cell cycle</keyword>
<dbReference type="SUPFAM" id="SSF53244">
    <property type="entry name" value="MurD-like peptide ligases, peptide-binding domain"/>
    <property type="match status" value="1"/>
</dbReference>
<dbReference type="InterPro" id="IPR005863">
    <property type="entry name" value="UDP-N-AcMur_synth"/>
</dbReference>
<dbReference type="Gene3D" id="3.90.190.20">
    <property type="entry name" value="Mur ligase, C-terminal domain"/>
    <property type="match status" value="1"/>
</dbReference>
<evidence type="ECO:0000259" key="14">
    <source>
        <dbReference type="Pfam" id="PF08245"/>
    </source>
</evidence>
<dbReference type="Proteomes" id="UP001595814">
    <property type="component" value="Unassembled WGS sequence"/>
</dbReference>
<dbReference type="InterPro" id="IPR035911">
    <property type="entry name" value="MurE/MurF_N"/>
</dbReference>
<dbReference type="Gene3D" id="3.40.1390.10">
    <property type="entry name" value="MurE/MurF, N-terminal domain"/>
    <property type="match status" value="1"/>
</dbReference>
<evidence type="ECO:0000313" key="15">
    <source>
        <dbReference type="EMBL" id="MFC4096569.1"/>
    </source>
</evidence>
<dbReference type="InterPro" id="IPR000713">
    <property type="entry name" value="Mur_ligase_N"/>
</dbReference>
<name>A0ABV8JQD6_9FLAO</name>
<keyword evidence="9 10" id="KW-0961">Cell wall biogenesis/degradation</keyword>
<dbReference type="Gene3D" id="3.40.1190.10">
    <property type="entry name" value="Mur-like, catalytic domain"/>
    <property type="match status" value="1"/>
</dbReference>
<comment type="pathway">
    <text evidence="10 11">Cell wall biogenesis; peptidoglycan biosynthesis.</text>
</comment>
<comment type="similarity">
    <text evidence="10">Belongs to the MurCDEF family. MurF subfamily.</text>
</comment>
<evidence type="ECO:0000256" key="7">
    <source>
        <dbReference type="ARBA" id="ARBA00022984"/>
    </source>
</evidence>
<feature type="domain" description="Mur ligase central" evidence="14">
    <location>
        <begin position="96"/>
        <end position="275"/>
    </location>
</feature>
<dbReference type="RefSeq" id="WP_192463422.1">
    <property type="nucleotide sequence ID" value="NZ_JACYFJ010000008.1"/>
</dbReference>